<dbReference type="AlphaFoldDB" id="A0A8J2VF24"/>
<dbReference type="PANTHER" id="PTHR30135">
    <property type="entry name" value="UNCHARACTERIZED PROTEIN YVCK-RELATED"/>
    <property type="match status" value="1"/>
</dbReference>
<reference evidence="3" key="1">
    <citation type="journal article" date="2014" name="Int. J. Syst. Evol. Microbiol.">
        <title>Complete genome sequence of Corynebacterium casei LMG S-19264T (=DSM 44701T), isolated from a smear-ripened cheese.</title>
        <authorList>
            <consortium name="US DOE Joint Genome Institute (JGI-PGF)"/>
            <person name="Walter F."/>
            <person name="Albersmeier A."/>
            <person name="Kalinowski J."/>
            <person name="Ruckert C."/>
        </authorList>
    </citation>
    <scope>NUCLEOTIDE SEQUENCE</scope>
    <source>
        <strain evidence="3">CGMCC 1.15179</strain>
    </source>
</reference>
<dbReference type="PANTHER" id="PTHR30135:SF3">
    <property type="entry name" value="GLUCONEOGENESIS FACTOR-RELATED"/>
    <property type="match status" value="1"/>
</dbReference>
<dbReference type="Proteomes" id="UP000625210">
    <property type="component" value="Unassembled WGS sequence"/>
</dbReference>
<dbReference type="InterPro" id="IPR038136">
    <property type="entry name" value="CofD-like_dom_sf"/>
</dbReference>
<dbReference type="CDD" id="cd07187">
    <property type="entry name" value="YvcK_like"/>
    <property type="match status" value="1"/>
</dbReference>
<proteinExistence type="inferred from homology"/>
<gene>
    <name evidence="3" type="primary">mgfK</name>
    <name evidence="3" type="ORF">GCM10011571_01440</name>
</gene>
<dbReference type="InterPro" id="IPR002882">
    <property type="entry name" value="CofD"/>
</dbReference>
<evidence type="ECO:0000313" key="3">
    <source>
        <dbReference type="EMBL" id="GGE04203.1"/>
    </source>
</evidence>
<comment type="function">
    <text evidence="2">Required for morphogenesis under gluconeogenic growth conditions.</text>
</comment>
<organism evidence="3 4">
    <name type="scientific">Marinithermofilum abyssi</name>
    <dbReference type="NCBI Taxonomy" id="1571185"/>
    <lineage>
        <taxon>Bacteria</taxon>
        <taxon>Bacillati</taxon>
        <taxon>Bacillota</taxon>
        <taxon>Bacilli</taxon>
        <taxon>Bacillales</taxon>
        <taxon>Thermoactinomycetaceae</taxon>
        <taxon>Marinithermofilum</taxon>
    </lineage>
</organism>
<dbReference type="RefSeq" id="WP_188646012.1">
    <property type="nucleotide sequence ID" value="NZ_BMHQ01000001.1"/>
</dbReference>
<name>A0A8J2VF24_9BACL</name>
<dbReference type="Pfam" id="PF01933">
    <property type="entry name" value="CofD"/>
    <property type="match status" value="1"/>
</dbReference>
<dbReference type="GO" id="GO:0043743">
    <property type="term" value="F:LPPG:FO 2-phospho-L-lactate transferase activity"/>
    <property type="evidence" value="ECO:0007669"/>
    <property type="project" value="InterPro"/>
</dbReference>
<comment type="subcellular location">
    <subcellularLocation>
        <location evidence="2">Cytoplasm</location>
    </subcellularLocation>
</comment>
<dbReference type="Gene3D" id="3.40.50.10680">
    <property type="entry name" value="CofD-like domains"/>
    <property type="match status" value="1"/>
</dbReference>
<dbReference type="HAMAP" id="MF_00973">
    <property type="entry name" value="Gluconeogen_factor"/>
    <property type="match status" value="1"/>
</dbReference>
<evidence type="ECO:0000313" key="4">
    <source>
        <dbReference type="Proteomes" id="UP000625210"/>
    </source>
</evidence>
<keyword evidence="4" id="KW-1185">Reference proteome</keyword>
<protein>
    <recommendedName>
        <fullName evidence="2">Gluconeogenesis factor</fullName>
    </recommendedName>
</protein>
<sequence length="331" mass="35728">MKKSDVAGYSRPRLVVIGGGTGLAVMLRGLKELPVDITAIVTVADDGGSSGRLRSDLQMPPPGDVRNVLIALADTEPLLEKVFQYRFENGDGLAGHNLGNLMIAALKDITGDFNHAIQEMSRVLAVRGRVLPASENEVVLSAEMCDGTIVQGESSIPKSGKRIRRVFLQTPEPKALDEALAAIAEADGIVLGPGSLYTSILPNLLVKGMADAVRASAALKIYVCNVMTQPGETDGYTAADHVEAVHRHIGPRFFDAVIVNNELPTPTVQQKYAEEGAEPVLPDIERLRRYGCEVVAANLLQFRTVLRHDAAKLSRLIVQLVQGRKRRRQSG</sequence>
<comment type="similarity">
    <text evidence="2">Belongs to the gluconeogenesis factor family.</text>
</comment>
<dbReference type="GO" id="GO:0005737">
    <property type="term" value="C:cytoplasm"/>
    <property type="evidence" value="ECO:0007669"/>
    <property type="project" value="UniProtKB-SubCell"/>
</dbReference>
<accession>A0A8J2VF24</accession>
<evidence type="ECO:0000256" key="2">
    <source>
        <dbReference type="HAMAP-Rule" id="MF_00973"/>
    </source>
</evidence>
<dbReference type="NCBIfam" id="TIGR01826">
    <property type="entry name" value="CofD_related"/>
    <property type="match status" value="1"/>
</dbReference>
<keyword evidence="1 2" id="KW-0963">Cytoplasm</keyword>
<dbReference type="EMBL" id="BMHQ01000001">
    <property type="protein sequence ID" value="GGE04203.1"/>
    <property type="molecule type" value="Genomic_DNA"/>
</dbReference>
<reference evidence="3" key="2">
    <citation type="submission" date="2020-09" db="EMBL/GenBank/DDBJ databases">
        <authorList>
            <person name="Sun Q."/>
            <person name="Zhou Y."/>
        </authorList>
    </citation>
    <scope>NUCLEOTIDE SEQUENCE</scope>
    <source>
        <strain evidence="3">CGMCC 1.15179</strain>
    </source>
</reference>
<dbReference type="InterPro" id="IPR010119">
    <property type="entry name" value="Gluconeogen_factor"/>
</dbReference>
<comment type="caution">
    <text evidence="3">The sequence shown here is derived from an EMBL/GenBank/DDBJ whole genome shotgun (WGS) entry which is preliminary data.</text>
</comment>
<dbReference type="GO" id="GO:0008360">
    <property type="term" value="P:regulation of cell shape"/>
    <property type="evidence" value="ECO:0007669"/>
    <property type="project" value="UniProtKB-UniRule"/>
</dbReference>
<dbReference type="SUPFAM" id="SSF142338">
    <property type="entry name" value="CofD-like"/>
    <property type="match status" value="1"/>
</dbReference>
<evidence type="ECO:0000256" key="1">
    <source>
        <dbReference type="ARBA" id="ARBA00022490"/>
    </source>
</evidence>